<name>A0A2A3YSR1_BREAU</name>
<dbReference type="Proteomes" id="UP000218620">
    <property type="component" value="Unassembled WGS sequence"/>
</dbReference>
<proteinExistence type="predicted"/>
<dbReference type="EMBL" id="NRGQ01000019">
    <property type="protein sequence ID" value="PCC42318.1"/>
    <property type="molecule type" value="Genomic_DNA"/>
</dbReference>
<protein>
    <submittedName>
        <fullName evidence="1">Uncharacterized protein</fullName>
    </submittedName>
</protein>
<accession>A0A2A3YSR1</accession>
<reference evidence="1 2" key="1">
    <citation type="journal article" date="2017" name="Elife">
        <title>Extensive horizontal gene transfer in cheese-associated bacteria.</title>
        <authorList>
            <person name="Bonham K.S."/>
            <person name="Wolfe B.E."/>
            <person name="Dutton R.J."/>
        </authorList>
    </citation>
    <scope>NUCLEOTIDE SEQUENCE [LARGE SCALE GENOMIC DNA]</scope>
    <source>
        <strain evidence="1 2">962_8</strain>
    </source>
</reference>
<evidence type="ECO:0000313" key="1">
    <source>
        <dbReference type="EMBL" id="PCC42318.1"/>
    </source>
</evidence>
<organism evidence="1 2">
    <name type="scientific">Brevibacterium aurantiacum</name>
    <dbReference type="NCBI Taxonomy" id="273384"/>
    <lineage>
        <taxon>Bacteria</taxon>
        <taxon>Bacillati</taxon>
        <taxon>Actinomycetota</taxon>
        <taxon>Actinomycetes</taxon>
        <taxon>Micrococcales</taxon>
        <taxon>Brevibacteriaceae</taxon>
        <taxon>Brevibacterium</taxon>
    </lineage>
</organism>
<evidence type="ECO:0000313" key="2">
    <source>
        <dbReference type="Proteomes" id="UP000218620"/>
    </source>
</evidence>
<gene>
    <name evidence="1" type="ORF">CIK65_12905</name>
</gene>
<dbReference type="RefSeq" id="WP_096178761.1">
    <property type="nucleotide sequence ID" value="NZ_NRGQ01000019.1"/>
</dbReference>
<dbReference type="AlphaFoldDB" id="A0A2A3YSR1"/>
<sequence length="120" mass="13620">MGDIDPYKIVNVVVNQGRSAALKYSLAGKADVFIYLDRPLNAFEQSRLYSKFHSLAGDASASFHPEFEGDALRFEVKGVDTAQAFVDYVRTYPQKLADDADETIKRSQRWLKQLEQKLTE</sequence>
<comment type="caution">
    <text evidence="1">The sequence shown here is derived from an EMBL/GenBank/DDBJ whole genome shotgun (WGS) entry which is preliminary data.</text>
</comment>